<name>A0A832UP84_9ARCH</name>
<keyword evidence="4 5" id="KW-0472">Membrane</keyword>
<comment type="caution">
    <text evidence="7">The sequence shown here is derived from an EMBL/GenBank/DDBJ whole genome shotgun (WGS) entry which is preliminary data.</text>
</comment>
<keyword evidence="2 5" id="KW-0812">Transmembrane</keyword>
<gene>
    <name evidence="7" type="ORF">H1011_00220</name>
</gene>
<dbReference type="InterPro" id="IPR009908">
    <property type="entry name" value="Methylamine_util_MauE"/>
</dbReference>
<keyword evidence="3 5" id="KW-1133">Transmembrane helix</keyword>
<feature type="transmembrane region" description="Helical" evidence="5">
    <location>
        <begin position="105"/>
        <end position="123"/>
    </location>
</feature>
<dbReference type="Pfam" id="PF07291">
    <property type="entry name" value="MauE"/>
    <property type="match status" value="1"/>
</dbReference>
<evidence type="ECO:0000313" key="8">
    <source>
        <dbReference type="Proteomes" id="UP000604391"/>
    </source>
</evidence>
<evidence type="ECO:0000256" key="4">
    <source>
        <dbReference type="ARBA" id="ARBA00023136"/>
    </source>
</evidence>
<evidence type="ECO:0000256" key="3">
    <source>
        <dbReference type="ARBA" id="ARBA00022989"/>
    </source>
</evidence>
<feature type="domain" description="Methylamine utilisation protein MauE" evidence="6">
    <location>
        <begin position="67"/>
        <end position="188"/>
    </location>
</feature>
<evidence type="ECO:0000256" key="2">
    <source>
        <dbReference type="ARBA" id="ARBA00022692"/>
    </source>
</evidence>
<dbReference type="GO" id="GO:0016020">
    <property type="term" value="C:membrane"/>
    <property type="evidence" value="ECO:0007669"/>
    <property type="project" value="UniProtKB-SubCell"/>
</dbReference>
<feature type="transmembrane region" description="Helical" evidence="5">
    <location>
        <begin position="129"/>
        <end position="150"/>
    </location>
</feature>
<dbReference type="AlphaFoldDB" id="A0A832UP84"/>
<sequence length="189" mass="21086">MSKKDPICGMDGTIEKHGYYFCSQNCIEKYESRPALMSQSWFKPVLYSVIAVLLIVLTAVLQMTGYMILFMGVFFVAVSLLKIADWKGFAQAFTMYDILAKKSKVYAHIYPLIELGLGISYLLTWQITIAAYVTFVIMAIGTVGVAQNLLSKNPVKCACLGTLVKIPLTKFTLFEDITMAAMALMILFL</sequence>
<feature type="transmembrane region" description="Helical" evidence="5">
    <location>
        <begin position="66"/>
        <end position="84"/>
    </location>
</feature>
<keyword evidence="8" id="KW-1185">Reference proteome</keyword>
<proteinExistence type="predicted"/>
<reference evidence="7 8" key="1">
    <citation type="journal article" name="Nat. Commun.">
        <title>Undinarchaeota illuminate DPANN phylogeny and the impact of gene transfer on archaeal evolution.</title>
        <authorList>
            <person name="Dombrowski N."/>
            <person name="Williams T.A."/>
            <person name="Sun J."/>
            <person name="Woodcroft B.J."/>
            <person name="Lee J.H."/>
            <person name="Minh B.Q."/>
            <person name="Rinke C."/>
            <person name="Spang A."/>
        </authorList>
    </citation>
    <scope>NUCLEOTIDE SEQUENCE [LARGE SCALE GENOMIC DNA]</scope>
    <source>
        <strain evidence="7">MAG_bin17</strain>
    </source>
</reference>
<dbReference type="Proteomes" id="UP000604391">
    <property type="component" value="Unassembled WGS sequence"/>
</dbReference>
<dbReference type="EMBL" id="DVAD01000001">
    <property type="protein sequence ID" value="HIJ99236.1"/>
    <property type="molecule type" value="Genomic_DNA"/>
</dbReference>
<comment type="subcellular location">
    <subcellularLocation>
        <location evidence="1">Membrane</location>
        <topology evidence="1">Multi-pass membrane protein</topology>
    </subcellularLocation>
</comment>
<evidence type="ECO:0000313" key="7">
    <source>
        <dbReference type="EMBL" id="HIJ99236.1"/>
    </source>
</evidence>
<feature type="transmembrane region" description="Helical" evidence="5">
    <location>
        <begin position="171"/>
        <end position="188"/>
    </location>
</feature>
<evidence type="ECO:0000256" key="1">
    <source>
        <dbReference type="ARBA" id="ARBA00004141"/>
    </source>
</evidence>
<accession>A0A832UP84</accession>
<evidence type="ECO:0000259" key="6">
    <source>
        <dbReference type="Pfam" id="PF07291"/>
    </source>
</evidence>
<protein>
    <recommendedName>
        <fullName evidence="6">Methylamine utilisation protein MauE domain-containing protein</fullName>
    </recommendedName>
</protein>
<dbReference type="GO" id="GO:0030416">
    <property type="term" value="P:methylamine metabolic process"/>
    <property type="evidence" value="ECO:0007669"/>
    <property type="project" value="InterPro"/>
</dbReference>
<feature type="transmembrane region" description="Helical" evidence="5">
    <location>
        <begin position="41"/>
        <end position="60"/>
    </location>
</feature>
<evidence type="ECO:0000256" key="5">
    <source>
        <dbReference type="SAM" id="Phobius"/>
    </source>
</evidence>
<organism evidence="7 8">
    <name type="scientific">Candidatus Undinarchaeum marinum</name>
    <dbReference type="NCBI Taxonomy" id="2756141"/>
    <lineage>
        <taxon>Archaea</taxon>
        <taxon>Candidatus Undinarchaeota</taxon>
        <taxon>Candidatus Undinarchaeia</taxon>
        <taxon>Candidatus Undinarchaeales</taxon>
        <taxon>Candidatus Undinarchaeaceae</taxon>
        <taxon>Candidatus Undinarchaeum</taxon>
    </lineage>
</organism>